<sequence>MQLTPRTGSDASAQLPPSPRAARHACANAFNTRHSSPSSPPGIIPNASRHRAGDRSTSYTLSGSASRSASGDTGPGGSQETATTRGVRPGLGVGRADASGATEGAGVLRPTVPPSSPLIRGAGDEVTAGVDRTAEELASGTTPPPRTRGVSPS</sequence>
<organism evidence="2 3">
    <name type="scientific">Streptomyces niveiscabiei</name>
    <dbReference type="NCBI Taxonomy" id="164115"/>
    <lineage>
        <taxon>Bacteria</taxon>
        <taxon>Bacillati</taxon>
        <taxon>Actinomycetota</taxon>
        <taxon>Actinomycetes</taxon>
        <taxon>Kitasatosporales</taxon>
        <taxon>Streptomycetaceae</taxon>
        <taxon>Streptomyces</taxon>
    </lineage>
</organism>
<evidence type="ECO:0000256" key="1">
    <source>
        <dbReference type="SAM" id="MobiDB-lite"/>
    </source>
</evidence>
<dbReference type="EMBL" id="JBJVNI010000015">
    <property type="protein sequence ID" value="MFM9612395.1"/>
    <property type="molecule type" value="Genomic_DNA"/>
</dbReference>
<reference evidence="2 3" key="1">
    <citation type="submission" date="2024-12" db="EMBL/GenBank/DDBJ databases">
        <title>Forecasting of Potato common scab and diversities of Pathogenic streptomyces spp. in china.</title>
        <authorList>
            <person name="Handique U."/>
            <person name="Wu J."/>
        </authorList>
    </citation>
    <scope>NUCLEOTIDE SEQUENCE [LARGE SCALE GENOMIC DNA]</scope>
    <source>
        <strain evidence="2 3">ZRIMU1530</strain>
    </source>
</reference>
<protein>
    <submittedName>
        <fullName evidence="2">Uncharacterized protein</fullName>
    </submittedName>
</protein>
<dbReference type="RefSeq" id="WP_409123135.1">
    <property type="nucleotide sequence ID" value="NZ_JBJVNI010000015.1"/>
</dbReference>
<feature type="compositionally biased region" description="Polar residues" evidence="1">
    <location>
        <begin position="1"/>
        <end position="12"/>
    </location>
</feature>
<feature type="region of interest" description="Disordered" evidence="1">
    <location>
        <begin position="134"/>
        <end position="153"/>
    </location>
</feature>
<proteinExistence type="predicted"/>
<evidence type="ECO:0000313" key="3">
    <source>
        <dbReference type="Proteomes" id="UP001631957"/>
    </source>
</evidence>
<feature type="compositionally biased region" description="Polar residues" evidence="1">
    <location>
        <begin position="55"/>
        <end position="71"/>
    </location>
</feature>
<feature type="region of interest" description="Disordered" evidence="1">
    <location>
        <begin position="1"/>
        <end position="125"/>
    </location>
</feature>
<keyword evidence="3" id="KW-1185">Reference proteome</keyword>
<comment type="caution">
    <text evidence="2">The sequence shown here is derived from an EMBL/GenBank/DDBJ whole genome shotgun (WGS) entry which is preliminary data.</text>
</comment>
<evidence type="ECO:0000313" key="2">
    <source>
        <dbReference type="EMBL" id="MFM9612395.1"/>
    </source>
</evidence>
<accession>A0ABW9HWA9</accession>
<name>A0ABW9HWA9_9ACTN</name>
<gene>
    <name evidence="2" type="ORF">ACKI18_27235</name>
</gene>
<dbReference type="Proteomes" id="UP001631957">
    <property type="component" value="Unassembled WGS sequence"/>
</dbReference>